<dbReference type="GO" id="GO:0016020">
    <property type="term" value="C:membrane"/>
    <property type="evidence" value="ECO:0007669"/>
    <property type="project" value="UniProtKB-SubCell"/>
</dbReference>
<evidence type="ECO:0000256" key="4">
    <source>
        <dbReference type="ARBA" id="ARBA00022692"/>
    </source>
</evidence>
<reference evidence="16" key="2">
    <citation type="submission" date="2023-06" db="EMBL/GenBank/DDBJ databases">
        <authorList>
            <consortium name="Lawrence Berkeley National Laboratory"/>
            <person name="Haridas S."/>
            <person name="Hensen N."/>
            <person name="Bonometti L."/>
            <person name="Westerberg I."/>
            <person name="Brannstrom I.O."/>
            <person name="Guillou S."/>
            <person name="Cros-Aarteil S."/>
            <person name="Calhoun S."/>
            <person name="Kuo A."/>
            <person name="Mondo S."/>
            <person name="Pangilinan J."/>
            <person name="Riley R."/>
            <person name="Labutti K."/>
            <person name="Andreopoulos B."/>
            <person name="Lipzen A."/>
            <person name="Chen C."/>
            <person name="Yanf M."/>
            <person name="Daum C."/>
            <person name="Ng V."/>
            <person name="Clum A."/>
            <person name="Steindorff A."/>
            <person name="Ohm R."/>
            <person name="Martin F."/>
            <person name="Silar P."/>
            <person name="Natvig D."/>
            <person name="Lalanne C."/>
            <person name="Gautier V."/>
            <person name="Ament-Velasquez S.L."/>
            <person name="Kruys A."/>
            <person name="Hutchinson M.I."/>
            <person name="Powell A.J."/>
            <person name="Barry K."/>
            <person name="Miller A.N."/>
            <person name="Grigoriev I.V."/>
            <person name="Debuchy R."/>
            <person name="Gladieux P."/>
            <person name="Thoren M.H."/>
            <person name="Johannesson H."/>
        </authorList>
    </citation>
    <scope>NUCLEOTIDE SEQUENCE</scope>
    <source>
        <strain evidence="16">CBS 168.71</strain>
    </source>
</reference>
<feature type="transmembrane region" description="Helical" evidence="14">
    <location>
        <begin position="194"/>
        <end position="217"/>
    </location>
</feature>
<dbReference type="GO" id="GO:0005783">
    <property type="term" value="C:endoplasmic reticulum"/>
    <property type="evidence" value="ECO:0007669"/>
    <property type="project" value="TreeGrafter"/>
</dbReference>
<evidence type="ECO:0000256" key="8">
    <source>
        <dbReference type="ARBA" id="ARBA00023098"/>
    </source>
</evidence>
<evidence type="ECO:0000256" key="7">
    <source>
        <dbReference type="ARBA" id="ARBA00023011"/>
    </source>
</evidence>
<evidence type="ECO:0000313" key="16">
    <source>
        <dbReference type="EMBL" id="KAK3290417.1"/>
    </source>
</evidence>
<dbReference type="RefSeq" id="XP_062653931.1">
    <property type="nucleotide sequence ID" value="XM_062801426.1"/>
</dbReference>
<gene>
    <name evidence="16" type="ORF">B0H64DRAFT_350340</name>
</gene>
<feature type="transmembrane region" description="Helical" evidence="14">
    <location>
        <begin position="68"/>
        <end position="88"/>
    </location>
</feature>
<dbReference type="PANTHER" id="PTHR14207:SF0">
    <property type="entry name" value="3-BETA-HYDROXYSTEROID-DELTA(8),DELTA(7)-ISOMERASE"/>
    <property type="match status" value="1"/>
</dbReference>
<keyword evidence="7" id="KW-0756">Sterol biosynthesis</keyword>
<keyword evidence="12" id="KW-0413">Isomerase</keyword>
<dbReference type="InterPro" id="IPR007905">
    <property type="entry name" value="EBP"/>
</dbReference>
<comment type="subcellular location">
    <subcellularLocation>
        <location evidence="1">Membrane</location>
        <topology evidence="1">Multi-pass membrane protein</topology>
    </subcellularLocation>
</comment>
<evidence type="ECO:0000313" key="17">
    <source>
        <dbReference type="Proteomes" id="UP001278766"/>
    </source>
</evidence>
<evidence type="ECO:0000256" key="10">
    <source>
        <dbReference type="ARBA" id="ARBA00023166"/>
    </source>
</evidence>
<evidence type="ECO:0000259" key="15">
    <source>
        <dbReference type="PROSITE" id="PS51751"/>
    </source>
</evidence>
<keyword evidence="6 13" id="KW-1133">Transmembrane helix</keyword>
<keyword evidence="5" id="KW-0752">Steroid biosynthesis</keyword>
<evidence type="ECO:0000256" key="6">
    <source>
        <dbReference type="ARBA" id="ARBA00022989"/>
    </source>
</evidence>
<evidence type="ECO:0000256" key="13">
    <source>
        <dbReference type="PROSITE-ProRule" id="PRU01087"/>
    </source>
</evidence>
<keyword evidence="3" id="KW-0444">Lipid biosynthesis</keyword>
<sequence length="238" mass="27043">MSVSDNYSDTSMANHPYYPLDLELPGFVPSPTAVPILLAFFAAGVAFVFSATVILARTVQPGLSKGKLYTAMWFMLCGCIHLFFEGYFARHEAEMPGRIDIFGQLWKEYSKSDHRYLTRDSFIVCMETVTAVTWGPLSFLIGWLVIKDSPLRYPLQLIVSLGQFYGDVLYYGTFFFDEAVHGAVYCRPEGVYFWAYYMMMNGFWIVIPGWFIIQAVIECTNALRVAQEVAKRASPKSQ</sequence>
<keyword evidence="9 13" id="KW-0472">Membrane</keyword>
<comment type="similarity">
    <text evidence="2">Belongs to the EBP family.</text>
</comment>
<evidence type="ECO:0000256" key="1">
    <source>
        <dbReference type="ARBA" id="ARBA00004141"/>
    </source>
</evidence>
<dbReference type="Proteomes" id="UP001278766">
    <property type="component" value="Unassembled WGS sequence"/>
</dbReference>
<dbReference type="EMBL" id="JAUEPN010000013">
    <property type="protein sequence ID" value="KAK3290417.1"/>
    <property type="molecule type" value="Genomic_DNA"/>
</dbReference>
<keyword evidence="11" id="KW-0753">Steroid metabolism</keyword>
<evidence type="ECO:0000256" key="3">
    <source>
        <dbReference type="ARBA" id="ARBA00022516"/>
    </source>
</evidence>
<feature type="transmembrane region" description="Helical" evidence="14">
    <location>
        <begin position="153"/>
        <end position="174"/>
    </location>
</feature>
<proteinExistence type="inferred from homology"/>
<dbReference type="GeneID" id="87838374"/>
<reference evidence="16" key="1">
    <citation type="journal article" date="2023" name="Mol. Phylogenet. Evol.">
        <title>Genome-scale phylogeny and comparative genomics of the fungal order Sordariales.</title>
        <authorList>
            <person name="Hensen N."/>
            <person name="Bonometti L."/>
            <person name="Westerberg I."/>
            <person name="Brannstrom I.O."/>
            <person name="Guillou S."/>
            <person name="Cros-Aarteil S."/>
            <person name="Calhoun S."/>
            <person name="Haridas S."/>
            <person name="Kuo A."/>
            <person name="Mondo S."/>
            <person name="Pangilinan J."/>
            <person name="Riley R."/>
            <person name="LaButti K."/>
            <person name="Andreopoulos B."/>
            <person name="Lipzen A."/>
            <person name="Chen C."/>
            <person name="Yan M."/>
            <person name="Daum C."/>
            <person name="Ng V."/>
            <person name="Clum A."/>
            <person name="Steindorff A."/>
            <person name="Ohm R.A."/>
            <person name="Martin F."/>
            <person name="Silar P."/>
            <person name="Natvig D.O."/>
            <person name="Lalanne C."/>
            <person name="Gautier V."/>
            <person name="Ament-Velasquez S.L."/>
            <person name="Kruys A."/>
            <person name="Hutchinson M.I."/>
            <person name="Powell A.J."/>
            <person name="Barry K."/>
            <person name="Miller A.N."/>
            <person name="Grigoriev I.V."/>
            <person name="Debuchy R."/>
            <person name="Gladieux P."/>
            <person name="Hiltunen Thoren M."/>
            <person name="Johannesson H."/>
        </authorList>
    </citation>
    <scope>NUCLEOTIDE SEQUENCE</scope>
    <source>
        <strain evidence="16">CBS 168.71</strain>
    </source>
</reference>
<dbReference type="PROSITE" id="PS51751">
    <property type="entry name" value="EXPERA"/>
    <property type="match status" value="1"/>
</dbReference>
<dbReference type="GO" id="GO:0016126">
    <property type="term" value="P:sterol biosynthetic process"/>
    <property type="evidence" value="ECO:0007669"/>
    <property type="project" value="UniProtKB-KW"/>
</dbReference>
<keyword evidence="8" id="KW-0443">Lipid metabolism</keyword>
<dbReference type="PANTHER" id="PTHR14207">
    <property type="entry name" value="STEROL ISOMERASE"/>
    <property type="match status" value="1"/>
</dbReference>
<protein>
    <submittedName>
        <fullName evidence="16">Emopamil-binding protein</fullName>
    </submittedName>
</protein>
<name>A0AAE0LMA9_9PEZI</name>
<keyword evidence="10" id="KW-1207">Sterol metabolism</keyword>
<evidence type="ECO:0000256" key="12">
    <source>
        <dbReference type="ARBA" id="ARBA00023235"/>
    </source>
</evidence>
<dbReference type="GO" id="GO:0047750">
    <property type="term" value="F:cholestenol delta-isomerase activity"/>
    <property type="evidence" value="ECO:0007669"/>
    <property type="project" value="InterPro"/>
</dbReference>
<feature type="transmembrane region" description="Helical" evidence="14">
    <location>
        <begin position="121"/>
        <end position="146"/>
    </location>
</feature>
<accession>A0AAE0LMA9</accession>
<evidence type="ECO:0000256" key="9">
    <source>
        <dbReference type="ARBA" id="ARBA00023136"/>
    </source>
</evidence>
<evidence type="ECO:0000256" key="5">
    <source>
        <dbReference type="ARBA" id="ARBA00022955"/>
    </source>
</evidence>
<keyword evidence="17" id="KW-1185">Reference proteome</keyword>
<keyword evidence="4 13" id="KW-0812">Transmembrane</keyword>
<organism evidence="16 17">
    <name type="scientific">Chaetomium fimeti</name>
    <dbReference type="NCBI Taxonomy" id="1854472"/>
    <lineage>
        <taxon>Eukaryota</taxon>
        <taxon>Fungi</taxon>
        <taxon>Dikarya</taxon>
        <taxon>Ascomycota</taxon>
        <taxon>Pezizomycotina</taxon>
        <taxon>Sordariomycetes</taxon>
        <taxon>Sordariomycetidae</taxon>
        <taxon>Sordariales</taxon>
        <taxon>Chaetomiaceae</taxon>
        <taxon>Chaetomium</taxon>
    </lineage>
</organism>
<feature type="domain" description="EXPERA" evidence="15">
    <location>
        <begin position="66"/>
        <end position="212"/>
    </location>
</feature>
<feature type="transmembrane region" description="Helical" evidence="14">
    <location>
        <begin position="33"/>
        <end position="56"/>
    </location>
</feature>
<evidence type="ECO:0000256" key="11">
    <source>
        <dbReference type="ARBA" id="ARBA00023221"/>
    </source>
</evidence>
<evidence type="ECO:0000256" key="14">
    <source>
        <dbReference type="SAM" id="Phobius"/>
    </source>
</evidence>
<comment type="caution">
    <text evidence="16">The sequence shown here is derived from an EMBL/GenBank/DDBJ whole genome shotgun (WGS) entry which is preliminary data.</text>
</comment>
<dbReference type="AlphaFoldDB" id="A0AAE0LMA9"/>
<dbReference type="InterPro" id="IPR033118">
    <property type="entry name" value="EXPERA"/>
</dbReference>
<dbReference type="GO" id="GO:0004769">
    <property type="term" value="F:steroid Delta-isomerase activity"/>
    <property type="evidence" value="ECO:0007669"/>
    <property type="project" value="TreeGrafter"/>
</dbReference>
<dbReference type="GO" id="GO:0000247">
    <property type="term" value="F:C-8 sterol isomerase activity"/>
    <property type="evidence" value="ECO:0007669"/>
    <property type="project" value="TreeGrafter"/>
</dbReference>
<evidence type="ECO:0000256" key="2">
    <source>
        <dbReference type="ARBA" id="ARBA00008337"/>
    </source>
</evidence>
<dbReference type="Pfam" id="PF05241">
    <property type="entry name" value="EBP"/>
    <property type="match status" value="1"/>
</dbReference>